<reference evidence="2" key="1">
    <citation type="submission" date="2021-02" db="EMBL/GenBank/DDBJ databases">
        <authorList>
            <person name="Nieuwenhuis M."/>
            <person name="Van De Peppel L.J.J."/>
        </authorList>
    </citation>
    <scope>NUCLEOTIDE SEQUENCE</scope>
    <source>
        <strain evidence="2">D49</strain>
    </source>
</reference>
<organism evidence="2 3">
    <name type="scientific">Sphagnurus paluster</name>
    <dbReference type="NCBI Taxonomy" id="117069"/>
    <lineage>
        <taxon>Eukaryota</taxon>
        <taxon>Fungi</taxon>
        <taxon>Dikarya</taxon>
        <taxon>Basidiomycota</taxon>
        <taxon>Agaricomycotina</taxon>
        <taxon>Agaricomycetes</taxon>
        <taxon>Agaricomycetidae</taxon>
        <taxon>Agaricales</taxon>
        <taxon>Tricholomatineae</taxon>
        <taxon>Lyophyllaceae</taxon>
        <taxon>Sphagnurus</taxon>
    </lineage>
</organism>
<evidence type="ECO:0000259" key="1">
    <source>
        <dbReference type="Pfam" id="PF03732"/>
    </source>
</evidence>
<keyword evidence="3" id="KW-1185">Reference proteome</keyword>
<sequence length="62" mass="7209">MKHLKQTGTADEYISEFRILASHSKITEDTSLVEYFMEGLNPKLVEKIFGLEDLPTTIDDWY</sequence>
<dbReference type="InterPro" id="IPR005162">
    <property type="entry name" value="Retrotrans_gag_dom"/>
</dbReference>
<evidence type="ECO:0000313" key="3">
    <source>
        <dbReference type="Proteomes" id="UP000717328"/>
    </source>
</evidence>
<name>A0A9P7G1D4_9AGAR</name>
<accession>A0A9P7G1D4</accession>
<comment type="caution">
    <text evidence="2">The sequence shown here is derived from an EMBL/GenBank/DDBJ whole genome shotgun (WGS) entry which is preliminary data.</text>
</comment>
<dbReference type="AlphaFoldDB" id="A0A9P7G1D4"/>
<protein>
    <recommendedName>
        <fullName evidence="1">Retrotransposon gag domain-containing protein</fullName>
    </recommendedName>
</protein>
<gene>
    <name evidence="2" type="ORF">H0H81_012289</name>
</gene>
<feature type="domain" description="Retrotransposon gag" evidence="1">
    <location>
        <begin position="2"/>
        <end position="42"/>
    </location>
</feature>
<dbReference type="Proteomes" id="UP000717328">
    <property type="component" value="Unassembled WGS sequence"/>
</dbReference>
<evidence type="ECO:0000313" key="2">
    <source>
        <dbReference type="EMBL" id="KAG5640263.1"/>
    </source>
</evidence>
<dbReference type="OrthoDB" id="3040543at2759"/>
<feature type="non-terminal residue" evidence="2">
    <location>
        <position position="62"/>
    </location>
</feature>
<reference evidence="2" key="2">
    <citation type="submission" date="2021-10" db="EMBL/GenBank/DDBJ databases">
        <title>Phylogenomics reveals ancestral predisposition of the termite-cultivated fungus Termitomyces towards a domesticated lifestyle.</title>
        <authorList>
            <person name="Auxier B."/>
            <person name="Grum-Grzhimaylo A."/>
            <person name="Cardenas M.E."/>
            <person name="Lodge J.D."/>
            <person name="Laessoe T."/>
            <person name="Pedersen O."/>
            <person name="Smith M.E."/>
            <person name="Kuyper T.W."/>
            <person name="Franco-Molano E.A."/>
            <person name="Baroni T.J."/>
            <person name="Aanen D.K."/>
        </authorList>
    </citation>
    <scope>NUCLEOTIDE SEQUENCE</scope>
    <source>
        <strain evidence="2">D49</strain>
    </source>
</reference>
<dbReference type="Pfam" id="PF03732">
    <property type="entry name" value="Retrotrans_gag"/>
    <property type="match status" value="1"/>
</dbReference>
<dbReference type="EMBL" id="JABCKI010004510">
    <property type="protein sequence ID" value="KAG5640263.1"/>
    <property type="molecule type" value="Genomic_DNA"/>
</dbReference>
<proteinExistence type="predicted"/>